<evidence type="ECO:0000256" key="1">
    <source>
        <dbReference type="ARBA" id="ARBA00001913"/>
    </source>
</evidence>
<dbReference type="GO" id="GO:0016837">
    <property type="term" value="F:carbon-oxygen lyase activity, acting on polysaccharides"/>
    <property type="evidence" value="ECO:0007669"/>
    <property type="project" value="TreeGrafter"/>
</dbReference>
<gene>
    <name evidence="12" type="ORF">GKJPGBOP_07465</name>
</gene>
<keyword evidence="4" id="KW-0479">Metal-binding</keyword>
<keyword evidence="5 10" id="KW-0732">Signal</keyword>
<comment type="cofactor">
    <cofactor evidence="1">
        <name>Ca(2+)</name>
        <dbReference type="ChEBI" id="CHEBI:29108"/>
    </cofactor>
</comment>
<organism evidence="12 13">
    <name type="scientific">Streptomyces paromomycinus</name>
    <name type="common">Streptomyces rimosus subsp. paromomycinus</name>
    <dbReference type="NCBI Taxonomy" id="92743"/>
    <lineage>
        <taxon>Bacteria</taxon>
        <taxon>Bacillati</taxon>
        <taxon>Actinomycetota</taxon>
        <taxon>Actinomycetes</taxon>
        <taxon>Kitasatosporales</taxon>
        <taxon>Streptomycetaceae</taxon>
        <taxon>Streptomyces</taxon>
    </lineage>
</organism>
<comment type="caution">
    <text evidence="12">The sequence shown here is derived from an EMBL/GenBank/DDBJ whole genome shotgun (WGS) entry which is preliminary data.</text>
</comment>
<feature type="region of interest" description="Disordered" evidence="9">
    <location>
        <begin position="350"/>
        <end position="384"/>
    </location>
</feature>
<evidence type="ECO:0000256" key="5">
    <source>
        <dbReference type="ARBA" id="ARBA00022729"/>
    </source>
</evidence>
<evidence type="ECO:0000256" key="4">
    <source>
        <dbReference type="ARBA" id="ARBA00022723"/>
    </source>
</evidence>
<dbReference type="PANTHER" id="PTHR40088:SF1">
    <property type="entry name" value="PECTATE LYASE PEL9"/>
    <property type="match status" value="1"/>
</dbReference>
<dbReference type="SUPFAM" id="SSF51126">
    <property type="entry name" value="Pectin lyase-like"/>
    <property type="match status" value="1"/>
</dbReference>
<keyword evidence="7" id="KW-0456">Lyase</keyword>
<dbReference type="AlphaFoldDB" id="A0A401WED5"/>
<reference evidence="12 13" key="1">
    <citation type="submission" date="2018-11" db="EMBL/GenBank/DDBJ databases">
        <title>Whole genome sequence of Streptomyces paromomycinus NBRC 15454(T).</title>
        <authorList>
            <person name="Komaki H."/>
            <person name="Tamura T."/>
        </authorList>
    </citation>
    <scope>NUCLEOTIDE SEQUENCE [LARGE SCALE GENOMIC DNA]</scope>
    <source>
        <strain evidence="12 13">NBRC 15454</strain>
    </source>
</reference>
<dbReference type="EMBL" id="BHZD01000001">
    <property type="protein sequence ID" value="GCD47672.1"/>
    <property type="molecule type" value="Genomic_DNA"/>
</dbReference>
<protein>
    <submittedName>
        <fullName evidence="12">Silent information regulator protein Sir2</fullName>
    </submittedName>
</protein>
<evidence type="ECO:0000256" key="8">
    <source>
        <dbReference type="ARBA" id="ARBA00038263"/>
    </source>
</evidence>
<feature type="compositionally biased region" description="Polar residues" evidence="9">
    <location>
        <begin position="367"/>
        <end position="384"/>
    </location>
</feature>
<dbReference type="PANTHER" id="PTHR40088">
    <property type="entry name" value="PECTATE LYASE (EUROFUNG)"/>
    <property type="match status" value="1"/>
</dbReference>
<evidence type="ECO:0000259" key="11">
    <source>
        <dbReference type="Pfam" id="PF22842"/>
    </source>
</evidence>
<dbReference type="SMART" id="SM00710">
    <property type="entry name" value="PbH1"/>
    <property type="match status" value="6"/>
</dbReference>
<dbReference type="GO" id="GO:0005576">
    <property type="term" value="C:extracellular region"/>
    <property type="evidence" value="ECO:0007669"/>
    <property type="project" value="UniProtKB-SubCell"/>
</dbReference>
<keyword evidence="13" id="KW-1185">Reference proteome</keyword>
<comment type="similarity">
    <text evidence="8">Belongs to the polysaccharide lyase 9 family.</text>
</comment>
<dbReference type="Proteomes" id="UP000286746">
    <property type="component" value="Unassembled WGS sequence"/>
</dbReference>
<dbReference type="GO" id="GO:0046872">
    <property type="term" value="F:metal ion binding"/>
    <property type="evidence" value="ECO:0007669"/>
    <property type="project" value="UniProtKB-KW"/>
</dbReference>
<dbReference type="InterPro" id="IPR052052">
    <property type="entry name" value="Polysaccharide_Lyase_9"/>
</dbReference>
<dbReference type="InterPro" id="IPR053868">
    <property type="entry name" value="Pel9A-like_beta_helix"/>
</dbReference>
<evidence type="ECO:0000256" key="3">
    <source>
        <dbReference type="ARBA" id="ARBA00022525"/>
    </source>
</evidence>
<proteinExistence type="inferred from homology"/>
<evidence type="ECO:0000256" key="7">
    <source>
        <dbReference type="ARBA" id="ARBA00023239"/>
    </source>
</evidence>
<accession>A0A401WED5</accession>
<evidence type="ECO:0000256" key="2">
    <source>
        <dbReference type="ARBA" id="ARBA00004613"/>
    </source>
</evidence>
<dbReference type="InterPro" id="IPR012334">
    <property type="entry name" value="Pectin_lyas_fold"/>
</dbReference>
<name>A0A401WED5_STREY</name>
<evidence type="ECO:0000313" key="13">
    <source>
        <dbReference type="Proteomes" id="UP000286746"/>
    </source>
</evidence>
<sequence length="384" mass="39486">MRSNTGRHRRTRTLTVVTAVAATAGAGGAWLALAPGTAGAASQAVVVSTTAALQDAVAHAAAGTTIQVRGGTYYPTSSLKSSADGTPTARVTLAAYGSEKVRIDGSKLPAGSWLAGISGDYWTVRNLTFQKSPAHGFVATSSTGGVFENLVTADNGNSGFTLRGEGTNDNLVRNLDSHGNYDRATHGQNADGIAVKFGSGRGNRITGARLSGNADDGLDLWKFAGPVTIEHTWAYGNGKNRWHDPAFEGNGNGFKLGGGGTVAPHTVINNAAWDNTLHGFTENSNPGATTLQRNTAYANRKAGFYFATGTARLAKNLAAANGDRPAKVGSAAVSAGNNWDRGVATPAFRSTDARTAYGPRRADGSLPATSFLTTGNAPIGSTMN</sequence>
<evidence type="ECO:0000256" key="6">
    <source>
        <dbReference type="ARBA" id="ARBA00022837"/>
    </source>
</evidence>
<dbReference type="RefSeq" id="WP_125057730.1">
    <property type="nucleotide sequence ID" value="NZ_BHZD01000001.1"/>
</dbReference>
<keyword evidence="6" id="KW-0106">Calcium</keyword>
<comment type="subcellular location">
    <subcellularLocation>
        <location evidence="2">Secreted</location>
    </subcellularLocation>
</comment>
<feature type="signal peptide" evidence="10">
    <location>
        <begin position="1"/>
        <end position="40"/>
    </location>
</feature>
<dbReference type="Gene3D" id="2.160.20.10">
    <property type="entry name" value="Single-stranded right-handed beta-helix, Pectin lyase-like"/>
    <property type="match status" value="1"/>
</dbReference>
<dbReference type="InterPro" id="IPR011050">
    <property type="entry name" value="Pectin_lyase_fold/virulence"/>
</dbReference>
<evidence type="ECO:0000256" key="10">
    <source>
        <dbReference type="SAM" id="SignalP"/>
    </source>
</evidence>
<dbReference type="Pfam" id="PF22842">
    <property type="entry name" value="Pel9A-like_beta_helix"/>
    <property type="match status" value="1"/>
</dbReference>
<evidence type="ECO:0000256" key="9">
    <source>
        <dbReference type="SAM" id="MobiDB-lite"/>
    </source>
</evidence>
<feature type="domain" description="Pel9A-like right handed beta-helix region" evidence="11">
    <location>
        <begin position="144"/>
        <end position="299"/>
    </location>
</feature>
<keyword evidence="3" id="KW-0964">Secreted</keyword>
<feature type="chain" id="PRO_5019189281" evidence="10">
    <location>
        <begin position="41"/>
        <end position="384"/>
    </location>
</feature>
<dbReference type="InterPro" id="IPR006626">
    <property type="entry name" value="PbH1"/>
</dbReference>
<evidence type="ECO:0000313" key="12">
    <source>
        <dbReference type="EMBL" id="GCD47672.1"/>
    </source>
</evidence>